<name>A0A165AAL3_9AGAM</name>
<feature type="compositionally biased region" description="Pro residues" evidence="1">
    <location>
        <begin position="276"/>
        <end position="295"/>
    </location>
</feature>
<keyword evidence="2" id="KW-0472">Membrane</keyword>
<dbReference type="OrthoDB" id="3246365at2759"/>
<accession>A0A165AAL3</accession>
<dbReference type="Proteomes" id="UP000076722">
    <property type="component" value="Unassembled WGS sequence"/>
</dbReference>
<feature type="region of interest" description="Disordered" evidence="1">
    <location>
        <begin position="220"/>
        <end position="247"/>
    </location>
</feature>
<proteinExistence type="predicted"/>
<feature type="compositionally biased region" description="Pro residues" evidence="1">
    <location>
        <begin position="232"/>
        <end position="242"/>
    </location>
</feature>
<feature type="transmembrane region" description="Helical" evidence="2">
    <location>
        <begin position="48"/>
        <end position="69"/>
    </location>
</feature>
<protein>
    <submittedName>
        <fullName evidence="3">Uncharacterized protein</fullName>
    </submittedName>
</protein>
<dbReference type="STRING" id="1314777.A0A165AAL3"/>
<feature type="region of interest" description="Disordered" evidence="1">
    <location>
        <begin position="265"/>
        <end position="299"/>
    </location>
</feature>
<dbReference type="AlphaFoldDB" id="A0A165AAL3"/>
<keyword evidence="2" id="KW-0812">Transmembrane</keyword>
<reference evidence="3 4" key="1">
    <citation type="journal article" date="2016" name="Mol. Biol. Evol.">
        <title>Comparative Genomics of Early-Diverging Mushroom-Forming Fungi Provides Insights into the Origins of Lignocellulose Decay Capabilities.</title>
        <authorList>
            <person name="Nagy L.G."/>
            <person name="Riley R."/>
            <person name="Tritt A."/>
            <person name="Adam C."/>
            <person name="Daum C."/>
            <person name="Floudas D."/>
            <person name="Sun H."/>
            <person name="Yadav J.S."/>
            <person name="Pangilinan J."/>
            <person name="Larsson K.H."/>
            <person name="Matsuura K."/>
            <person name="Barry K."/>
            <person name="Labutti K."/>
            <person name="Kuo R."/>
            <person name="Ohm R.A."/>
            <person name="Bhattacharya S.S."/>
            <person name="Shirouzu T."/>
            <person name="Yoshinaga Y."/>
            <person name="Martin F.M."/>
            <person name="Grigoriev I.V."/>
            <person name="Hibbett D.S."/>
        </authorList>
    </citation>
    <scope>NUCLEOTIDE SEQUENCE [LARGE SCALE GENOMIC DNA]</scope>
    <source>
        <strain evidence="3 4">HHB9708</strain>
    </source>
</reference>
<sequence>MALTTTTGLLAGLGLRILLDRAHSLNDDQQIGHLLLVGTWQGALLYHVLVASPPFAPGLLFGLGGRLMVDIFVLRDMINSATTLLGVALGILLAGVCAQLWNESQQSWSDEDRHLRRSLRKRQKFREQMVNPVPLAVIPEEESDLSSLAKAQHSRSRYAGHTAEISALRAQANAAAGDCRRFQEERKWAISQGNFPRASQLAWQIKKYEALRDSFEREARRKARESSLPSRNFPPPSYPSKIPPQRRERDVYDLHSNVPLPTITVEEATEASSVKSPPPPPPPRPASAPPAPPSPDVTITSKVPAQVRITAFQDFIASRSAHQPIQRPTQQFTQLPRVEPRTVPITGPERPPSAPPPTVRKDADIYRRRTVSTTASAAPRTLADSDTHTHHFGHGPGYGLLNYLQDKGIPTAPSHGFTSIGA</sequence>
<evidence type="ECO:0000256" key="1">
    <source>
        <dbReference type="SAM" id="MobiDB-lite"/>
    </source>
</evidence>
<feature type="transmembrane region" description="Helical" evidence="2">
    <location>
        <begin position="81"/>
        <end position="101"/>
    </location>
</feature>
<keyword evidence="2" id="KW-1133">Transmembrane helix</keyword>
<evidence type="ECO:0000256" key="2">
    <source>
        <dbReference type="SAM" id="Phobius"/>
    </source>
</evidence>
<evidence type="ECO:0000313" key="3">
    <source>
        <dbReference type="EMBL" id="KZS98705.1"/>
    </source>
</evidence>
<keyword evidence="4" id="KW-1185">Reference proteome</keyword>
<evidence type="ECO:0000313" key="4">
    <source>
        <dbReference type="Proteomes" id="UP000076722"/>
    </source>
</evidence>
<gene>
    <name evidence="3" type="ORF">SISNIDRAFT_481414</name>
</gene>
<dbReference type="EMBL" id="KV419395">
    <property type="protein sequence ID" value="KZS98705.1"/>
    <property type="molecule type" value="Genomic_DNA"/>
</dbReference>
<organism evidence="3 4">
    <name type="scientific">Sistotremastrum niveocremeum HHB9708</name>
    <dbReference type="NCBI Taxonomy" id="1314777"/>
    <lineage>
        <taxon>Eukaryota</taxon>
        <taxon>Fungi</taxon>
        <taxon>Dikarya</taxon>
        <taxon>Basidiomycota</taxon>
        <taxon>Agaricomycotina</taxon>
        <taxon>Agaricomycetes</taxon>
        <taxon>Sistotremastrales</taxon>
        <taxon>Sistotremastraceae</taxon>
        <taxon>Sertulicium</taxon>
        <taxon>Sertulicium niveocremeum</taxon>
    </lineage>
</organism>